<evidence type="ECO:0000313" key="6">
    <source>
        <dbReference type="EMBL" id="RKI93115.1"/>
    </source>
</evidence>
<comment type="similarity">
    <text evidence="1">Belongs to the ABC transporter superfamily.</text>
</comment>
<dbReference type="Proteomes" id="UP000280696">
    <property type="component" value="Unassembled WGS sequence"/>
</dbReference>
<dbReference type="PANTHER" id="PTHR42798">
    <property type="entry name" value="LIPOPROTEIN-RELEASING SYSTEM ATP-BINDING PROTEIN LOLD"/>
    <property type="match status" value="1"/>
</dbReference>
<gene>
    <name evidence="6" type="ORF">D7V94_03765</name>
</gene>
<dbReference type="SUPFAM" id="SSF52540">
    <property type="entry name" value="P-loop containing nucleoside triphosphate hydrolases"/>
    <property type="match status" value="1"/>
</dbReference>
<dbReference type="InterPro" id="IPR027417">
    <property type="entry name" value="P-loop_NTPase"/>
</dbReference>
<dbReference type="GO" id="GO:0098796">
    <property type="term" value="C:membrane protein complex"/>
    <property type="evidence" value="ECO:0007669"/>
    <property type="project" value="UniProtKB-ARBA"/>
</dbReference>
<dbReference type="PROSITE" id="PS50893">
    <property type="entry name" value="ABC_TRANSPORTER_2"/>
    <property type="match status" value="1"/>
</dbReference>
<dbReference type="FunFam" id="3.40.50.300:FF:000032">
    <property type="entry name" value="Export ABC transporter ATP-binding protein"/>
    <property type="match status" value="1"/>
</dbReference>
<evidence type="ECO:0000256" key="4">
    <source>
        <dbReference type="ARBA" id="ARBA00022840"/>
    </source>
</evidence>
<dbReference type="RefSeq" id="WP_120466949.1">
    <property type="nucleotide sequence ID" value="NZ_RAYQ01000003.1"/>
</dbReference>
<dbReference type="PANTHER" id="PTHR42798:SF7">
    <property type="entry name" value="ALPHA-D-RIBOSE 1-METHYLPHOSPHONATE 5-TRIPHOSPHATE SYNTHASE SUBUNIT PHNL"/>
    <property type="match status" value="1"/>
</dbReference>
<dbReference type="EMBL" id="RAYQ01000003">
    <property type="protein sequence ID" value="RKI93115.1"/>
    <property type="molecule type" value="Genomic_DNA"/>
</dbReference>
<keyword evidence="3" id="KW-0547">Nucleotide-binding</keyword>
<dbReference type="SMART" id="SM00382">
    <property type="entry name" value="AAA"/>
    <property type="match status" value="1"/>
</dbReference>
<dbReference type="CDD" id="cd03255">
    <property type="entry name" value="ABC_MJ0796_LolCDE_FtsE"/>
    <property type="match status" value="1"/>
</dbReference>
<dbReference type="GO" id="GO:0022857">
    <property type="term" value="F:transmembrane transporter activity"/>
    <property type="evidence" value="ECO:0007669"/>
    <property type="project" value="UniProtKB-ARBA"/>
</dbReference>
<evidence type="ECO:0000256" key="1">
    <source>
        <dbReference type="ARBA" id="ARBA00005417"/>
    </source>
</evidence>
<evidence type="ECO:0000256" key="2">
    <source>
        <dbReference type="ARBA" id="ARBA00022448"/>
    </source>
</evidence>
<dbReference type="PROSITE" id="PS00211">
    <property type="entry name" value="ABC_TRANSPORTER_1"/>
    <property type="match status" value="1"/>
</dbReference>
<proteinExistence type="inferred from homology"/>
<dbReference type="InterPro" id="IPR017911">
    <property type="entry name" value="MacB-like_ATP-bd"/>
</dbReference>
<name>A0A3A9B321_9FIRM</name>
<dbReference type="OrthoDB" id="9802264at2"/>
<dbReference type="GO" id="GO:0005524">
    <property type="term" value="F:ATP binding"/>
    <property type="evidence" value="ECO:0007669"/>
    <property type="project" value="UniProtKB-KW"/>
</dbReference>
<comment type="caution">
    <text evidence="6">The sequence shown here is derived from an EMBL/GenBank/DDBJ whole genome shotgun (WGS) entry which is preliminary data.</text>
</comment>
<keyword evidence="7" id="KW-1185">Reference proteome</keyword>
<evidence type="ECO:0000256" key="3">
    <source>
        <dbReference type="ARBA" id="ARBA00022741"/>
    </source>
</evidence>
<keyword evidence="2" id="KW-0813">Transport</keyword>
<organism evidence="6 7">
    <name type="scientific">Parablautia intestinalis</name>
    <dbReference type="NCBI Taxonomy" id="2320100"/>
    <lineage>
        <taxon>Bacteria</taxon>
        <taxon>Bacillati</taxon>
        <taxon>Bacillota</taxon>
        <taxon>Clostridia</taxon>
        <taxon>Lachnospirales</taxon>
        <taxon>Lachnospiraceae</taxon>
        <taxon>Parablautia</taxon>
    </lineage>
</organism>
<accession>A0A3A9B321</accession>
<dbReference type="InterPro" id="IPR003593">
    <property type="entry name" value="AAA+_ATPase"/>
</dbReference>
<evidence type="ECO:0000313" key="7">
    <source>
        <dbReference type="Proteomes" id="UP000280696"/>
    </source>
</evidence>
<keyword evidence="4 6" id="KW-0067">ATP-binding</keyword>
<dbReference type="InterPro" id="IPR003439">
    <property type="entry name" value="ABC_transporter-like_ATP-bd"/>
</dbReference>
<dbReference type="Pfam" id="PF00005">
    <property type="entry name" value="ABC_tran"/>
    <property type="match status" value="1"/>
</dbReference>
<dbReference type="InterPro" id="IPR017871">
    <property type="entry name" value="ABC_transporter-like_CS"/>
</dbReference>
<sequence length="250" mass="27048">MEKILSVSGLQKSYVTKGNTYPVLKGVSMEMNRGEFVAVMGPSGSGKTTLLNIVSGFLSADSGNVKVGSVDMLHTDKEKQAEIRSSILGFIFQDFMLIDGLTVQENIFLPQIIAKKPVADMEGKTRGLLCAFGIEDISGKYPGELSGGQKQRVAIARALSNEPLLILADEPTGNLDSKSSNAVIEAFLFAKEQLGATVLMVTHDAIAASHADRVIALSDGMVVRELVRQKEQRQFMNDILEFLKIVEVGQ</sequence>
<dbReference type="AlphaFoldDB" id="A0A3A9B321"/>
<feature type="domain" description="ABC transporter" evidence="5">
    <location>
        <begin position="5"/>
        <end position="244"/>
    </location>
</feature>
<reference evidence="6 7" key="1">
    <citation type="submission" date="2018-09" db="EMBL/GenBank/DDBJ databases">
        <title>Murine metabolic-syndrome-specific gut microbial biobank.</title>
        <authorList>
            <person name="Liu C."/>
        </authorList>
    </citation>
    <scope>NUCLEOTIDE SEQUENCE [LARGE SCALE GENOMIC DNA]</scope>
    <source>
        <strain evidence="6 7">0.1xD8-82</strain>
    </source>
</reference>
<dbReference type="GO" id="GO:0016887">
    <property type="term" value="F:ATP hydrolysis activity"/>
    <property type="evidence" value="ECO:0007669"/>
    <property type="project" value="InterPro"/>
</dbReference>
<dbReference type="Gene3D" id="3.40.50.300">
    <property type="entry name" value="P-loop containing nucleotide triphosphate hydrolases"/>
    <property type="match status" value="1"/>
</dbReference>
<evidence type="ECO:0000259" key="5">
    <source>
        <dbReference type="PROSITE" id="PS50893"/>
    </source>
</evidence>
<protein>
    <submittedName>
        <fullName evidence="6">ABC transporter ATP-binding protein</fullName>
    </submittedName>
</protein>